<dbReference type="InterPro" id="IPR009500">
    <property type="entry name" value="DUF1118"/>
</dbReference>
<feature type="signal peptide" evidence="2">
    <location>
        <begin position="1"/>
        <end position="31"/>
    </location>
</feature>
<name>A0ABP0MZT1_9DINO</name>
<sequence length="350" mass="36147">MNRRPVLPACLALGAALVGLHALAFVAPGHAASSATSTTTPLGRSQILRLTPNMGGLACGVALVALASARVSARGVGMRANPGSPSLIQVLEQKKLLSTVENLRLLSAAERSGVKVNTVEELGLLKLAERLNLLSLAENVLTNGTTPFLMLAGSGVLGFAALVAASLSDGSFLQYFIAGALGAPALVLAVAALVILVVFGGARRTRPIDIEEKVVSYGSNGFNYQSGTRSASLLETVEQKRLLSFLEENRLLSLASSLVNRPLTLTENLRVLSTLEQTGLLSQVESLAAQRFGGVPFGLGGSALLAAALFAAFTLENGLLLGLLLALPGLVLIVIGVAIGLVKPVVRNDF</sequence>
<gene>
    <name evidence="3" type="ORF">SCF082_LOCUS30660</name>
</gene>
<keyword evidence="1" id="KW-0812">Transmembrane</keyword>
<evidence type="ECO:0000313" key="4">
    <source>
        <dbReference type="Proteomes" id="UP001642464"/>
    </source>
</evidence>
<evidence type="ECO:0000256" key="2">
    <source>
        <dbReference type="SAM" id="SignalP"/>
    </source>
</evidence>
<keyword evidence="1" id="KW-1133">Transmembrane helix</keyword>
<comment type="caution">
    <text evidence="3">The sequence shown here is derived from an EMBL/GenBank/DDBJ whole genome shotgun (WGS) entry which is preliminary data.</text>
</comment>
<proteinExistence type="predicted"/>
<feature type="transmembrane region" description="Helical" evidence="1">
    <location>
        <begin position="319"/>
        <end position="342"/>
    </location>
</feature>
<feature type="transmembrane region" description="Helical" evidence="1">
    <location>
        <begin position="173"/>
        <end position="199"/>
    </location>
</feature>
<accession>A0ABP0MZT1</accession>
<protein>
    <submittedName>
        <fullName evidence="3">Uncharacterized protein</fullName>
    </submittedName>
</protein>
<feature type="chain" id="PRO_5046301145" evidence="2">
    <location>
        <begin position="32"/>
        <end position="350"/>
    </location>
</feature>
<keyword evidence="2" id="KW-0732">Signal</keyword>
<dbReference type="EMBL" id="CAXAMM010025480">
    <property type="protein sequence ID" value="CAK9057027.1"/>
    <property type="molecule type" value="Genomic_DNA"/>
</dbReference>
<keyword evidence="1" id="KW-0472">Membrane</keyword>
<dbReference type="Proteomes" id="UP001642464">
    <property type="component" value="Unassembled WGS sequence"/>
</dbReference>
<feature type="transmembrane region" description="Helical" evidence="1">
    <location>
        <begin position="292"/>
        <end position="313"/>
    </location>
</feature>
<organism evidence="3 4">
    <name type="scientific">Durusdinium trenchii</name>
    <dbReference type="NCBI Taxonomy" id="1381693"/>
    <lineage>
        <taxon>Eukaryota</taxon>
        <taxon>Sar</taxon>
        <taxon>Alveolata</taxon>
        <taxon>Dinophyceae</taxon>
        <taxon>Suessiales</taxon>
        <taxon>Symbiodiniaceae</taxon>
        <taxon>Durusdinium</taxon>
    </lineage>
</organism>
<dbReference type="Pfam" id="PF06549">
    <property type="entry name" value="DUF1118"/>
    <property type="match status" value="1"/>
</dbReference>
<evidence type="ECO:0000256" key="1">
    <source>
        <dbReference type="SAM" id="Phobius"/>
    </source>
</evidence>
<reference evidence="3 4" key="1">
    <citation type="submission" date="2024-02" db="EMBL/GenBank/DDBJ databases">
        <authorList>
            <person name="Chen Y."/>
            <person name="Shah S."/>
            <person name="Dougan E. K."/>
            <person name="Thang M."/>
            <person name="Chan C."/>
        </authorList>
    </citation>
    <scope>NUCLEOTIDE SEQUENCE [LARGE SCALE GENOMIC DNA]</scope>
</reference>
<evidence type="ECO:0000313" key="3">
    <source>
        <dbReference type="EMBL" id="CAK9057027.1"/>
    </source>
</evidence>
<keyword evidence="4" id="KW-1185">Reference proteome</keyword>
<feature type="transmembrane region" description="Helical" evidence="1">
    <location>
        <begin position="148"/>
        <end position="167"/>
    </location>
</feature>
<feature type="transmembrane region" description="Helical" evidence="1">
    <location>
        <begin position="47"/>
        <end position="69"/>
    </location>
</feature>